<reference evidence="4 5" key="1">
    <citation type="submission" date="2023-08" db="EMBL/GenBank/DDBJ databases">
        <title>Black Yeasts Isolated from many extreme environments.</title>
        <authorList>
            <person name="Coleine C."/>
            <person name="Stajich J.E."/>
            <person name="Selbmann L."/>
        </authorList>
    </citation>
    <scope>NUCLEOTIDE SEQUENCE [LARGE SCALE GENOMIC DNA]</scope>
    <source>
        <strain evidence="4 5">CCFEE 5792</strain>
    </source>
</reference>
<dbReference type="AlphaFoldDB" id="A0AAV9NRQ9"/>
<dbReference type="InterPro" id="IPR044149">
    <property type="entry name" value="Nitrilases_CHs"/>
</dbReference>
<evidence type="ECO:0000259" key="3">
    <source>
        <dbReference type="PROSITE" id="PS50263"/>
    </source>
</evidence>
<dbReference type="CDD" id="cd07564">
    <property type="entry name" value="nitrilases_CHs"/>
    <property type="match status" value="1"/>
</dbReference>
<gene>
    <name evidence="4" type="ORF">LTR84_004899</name>
</gene>
<dbReference type="EMBL" id="JAVRRD010000002">
    <property type="protein sequence ID" value="KAK5062824.1"/>
    <property type="molecule type" value="Genomic_DNA"/>
</dbReference>
<keyword evidence="5" id="KW-1185">Reference proteome</keyword>
<feature type="region of interest" description="Disordered" evidence="2">
    <location>
        <begin position="393"/>
        <end position="428"/>
    </location>
</feature>
<feature type="region of interest" description="Disordered" evidence="2">
    <location>
        <begin position="200"/>
        <end position="239"/>
    </location>
</feature>
<evidence type="ECO:0000313" key="4">
    <source>
        <dbReference type="EMBL" id="KAK5062824.1"/>
    </source>
</evidence>
<proteinExistence type="inferred from homology"/>
<comment type="caution">
    <text evidence="4">The sequence shown here is derived from an EMBL/GenBank/DDBJ whole genome shotgun (WGS) entry which is preliminary data.</text>
</comment>
<accession>A0AAV9NRQ9</accession>
<name>A0AAV9NRQ9_9EURO</name>
<dbReference type="PANTHER" id="PTHR46044:SF2">
    <property type="entry name" value="CN HYDROLASE DOMAIN-CONTAINING PROTEIN"/>
    <property type="match status" value="1"/>
</dbReference>
<feature type="domain" description="CN hydrolase" evidence="3">
    <location>
        <begin position="6"/>
        <end position="307"/>
    </location>
</feature>
<organism evidence="4 5">
    <name type="scientific">Exophiala bonariae</name>
    <dbReference type="NCBI Taxonomy" id="1690606"/>
    <lineage>
        <taxon>Eukaryota</taxon>
        <taxon>Fungi</taxon>
        <taxon>Dikarya</taxon>
        <taxon>Ascomycota</taxon>
        <taxon>Pezizomycotina</taxon>
        <taxon>Eurotiomycetes</taxon>
        <taxon>Chaetothyriomycetidae</taxon>
        <taxon>Chaetothyriales</taxon>
        <taxon>Herpotrichiellaceae</taxon>
        <taxon>Exophiala</taxon>
    </lineage>
</organism>
<dbReference type="RefSeq" id="XP_064711096.1">
    <property type="nucleotide sequence ID" value="XM_064848472.1"/>
</dbReference>
<dbReference type="Gene3D" id="3.60.110.10">
    <property type="entry name" value="Carbon-nitrogen hydrolase"/>
    <property type="match status" value="1"/>
</dbReference>
<dbReference type="Proteomes" id="UP001358417">
    <property type="component" value="Unassembled WGS sequence"/>
</dbReference>
<sequence>MALPKVRAAACHFAPMIFEARKSCEKAIGLIHEAAHRGANLVVFPESAIPGFPIWSALLPPTRTHDFFQLFAQSSLLIDGEEISAIRHAAAKSKVIVSLGFSEKVRYSTGTLFNTNILIGEQGELLIHHRKLVPTFFEKLSWSPGDGYGLRVANTKFGKIGALICGENTNPLARYALMAQGEQIHISTWPAVWPTRDLHGSVQDNAAEPPSSTSKPSTNRHDGQGQGRPDQTVGNLSGTQTEEVDRAFATSNYDNTAANRTRAAAHCFEAKSFGISCAGHLDQDMVSRLTELVGDADGLRIKKTLDMSQRATTQFFDPTGRLLQSFNYNHSHDKTDGVISDETPHHEIHYADLDLNQCVEGKQYHDVVGGYQRFDVFSLTVNRQRSEPATFVDSGLKTSASPSRGAVPNGHPTEAQLGINIGNGSANS</sequence>
<comment type="similarity">
    <text evidence="1">Belongs to the carbon-nitrogen hydrolase superfamily. Nitrilase family.</text>
</comment>
<dbReference type="InterPro" id="IPR003010">
    <property type="entry name" value="C-N_Hydrolase"/>
</dbReference>
<dbReference type="InterPro" id="IPR036526">
    <property type="entry name" value="C-N_Hydrolase_sf"/>
</dbReference>
<dbReference type="Pfam" id="PF00795">
    <property type="entry name" value="CN_hydrolase"/>
    <property type="match status" value="1"/>
</dbReference>
<dbReference type="PROSITE" id="PS50263">
    <property type="entry name" value="CN_HYDROLASE"/>
    <property type="match status" value="1"/>
</dbReference>
<evidence type="ECO:0000256" key="2">
    <source>
        <dbReference type="SAM" id="MobiDB-lite"/>
    </source>
</evidence>
<dbReference type="GeneID" id="89973077"/>
<dbReference type="GO" id="GO:0003824">
    <property type="term" value="F:catalytic activity"/>
    <property type="evidence" value="ECO:0007669"/>
    <property type="project" value="InterPro"/>
</dbReference>
<evidence type="ECO:0000256" key="1">
    <source>
        <dbReference type="ARBA" id="ARBA00008129"/>
    </source>
</evidence>
<evidence type="ECO:0000313" key="5">
    <source>
        <dbReference type="Proteomes" id="UP001358417"/>
    </source>
</evidence>
<dbReference type="SUPFAM" id="SSF56317">
    <property type="entry name" value="Carbon-nitrogen hydrolase"/>
    <property type="match status" value="1"/>
</dbReference>
<dbReference type="PANTHER" id="PTHR46044">
    <property type="entry name" value="NITRILASE"/>
    <property type="match status" value="1"/>
</dbReference>
<protein>
    <recommendedName>
        <fullName evidence="3">CN hydrolase domain-containing protein</fullName>
    </recommendedName>
</protein>